<dbReference type="PROSITE" id="PS00211">
    <property type="entry name" value="ABC_TRANSPORTER_1"/>
    <property type="match status" value="1"/>
</dbReference>
<keyword evidence="2" id="KW-0813">Transport</keyword>
<dbReference type="InterPro" id="IPR017871">
    <property type="entry name" value="ABC_transporter-like_CS"/>
</dbReference>
<dbReference type="InterPro" id="IPR003439">
    <property type="entry name" value="ABC_transporter-like_ATP-bd"/>
</dbReference>
<keyword evidence="3" id="KW-0547">Nucleotide-binding</keyword>
<dbReference type="PANTHER" id="PTHR43117">
    <property type="entry name" value="OSMOPROTECTANT IMPORT ATP-BINDING PROTEIN OSMV"/>
    <property type="match status" value="1"/>
</dbReference>
<dbReference type="STRING" id="561720.SAMN06275492_13320"/>
<dbReference type="SMART" id="SM00382">
    <property type="entry name" value="AAA"/>
    <property type="match status" value="1"/>
</dbReference>
<feature type="domain" description="ABC transporter" evidence="5">
    <location>
        <begin position="76"/>
        <end position="322"/>
    </location>
</feature>
<keyword evidence="7" id="KW-1185">Reference proteome</keyword>
<evidence type="ECO:0000313" key="6">
    <source>
        <dbReference type="EMBL" id="SMG43373.1"/>
    </source>
</evidence>
<name>A0A1X7KPQ8_9BACT</name>
<evidence type="ECO:0000313" key="7">
    <source>
        <dbReference type="Proteomes" id="UP000193355"/>
    </source>
</evidence>
<organism evidence="6 7">
    <name type="scientific">Dethiosulfovibrio salsuginis</name>
    <dbReference type="NCBI Taxonomy" id="561720"/>
    <lineage>
        <taxon>Bacteria</taxon>
        <taxon>Thermotogati</taxon>
        <taxon>Synergistota</taxon>
        <taxon>Synergistia</taxon>
        <taxon>Synergistales</taxon>
        <taxon>Dethiosulfovibrionaceae</taxon>
        <taxon>Dethiosulfovibrio</taxon>
    </lineage>
</organism>
<dbReference type="GO" id="GO:0005524">
    <property type="term" value="F:ATP binding"/>
    <property type="evidence" value="ECO:0007669"/>
    <property type="project" value="UniProtKB-KW"/>
</dbReference>
<gene>
    <name evidence="6" type="ORF">SAMN06275492_13320</name>
</gene>
<dbReference type="Pfam" id="PF00005">
    <property type="entry name" value="ABC_tran"/>
    <property type="match status" value="1"/>
</dbReference>
<dbReference type="GO" id="GO:0016887">
    <property type="term" value="F:ATP hydrolysis activity"/>
    <property type="evidence" value="ECO:0007669"/>
    <property type="project" value="InterPro"/>
</dbReference>
<evidence type="ECO:0000256" key="1">
    <source>
        <dbReference type="ARBA" id="ARBA00005417"/>
    </source>
</evidence>
<comment type="similarity">
    <text evidence="1">Belongs to the ABC transporter superfamily.</text>
</comment>
<reference evidence="7" key="1">
    <citation type="submission" date="2017-04" db="EMBL/GenBank/DDBJ databases">
        <authorList>
            <person name="Varghese N."/>
            <person name="Submissions S."/>
        </authorList>
    </citation>
    <scope>NUCLEOTIDE SEQUENCE [LARGE SCALE GENOMIC DNA]</scope>
    <source>
        <strain evidence="7">USBA 82</strain>
    </source>
</reference>
<dbReference type="Gene3D" id="3.40.50.300">
    <property type="entry name" value="P-loop containing nucleotide triphosphate hydrolases"/>
    <property type="match status" value="1"/>
</dbReference>
<proteinExistence type="inferred from homology"/>
<dbReference type="InterPro" id="IPR027417">
    <property type="entry name" value="P-loop_NTPase"/>
</dbReference>
<dbReference type="RefSeq" id="WP_143340915.1">
    <property type="nucleotide sequence ID" value="NZ_FXBB01000033.1"/>
</dbReference>
<keyword evidence="4" id="KW-0067">ATP-binding</keyword>
<accession>A0A1X7KPQ8</accession>
<dbReference type="PANTHER" id="PTHR43117:SF4">
    <property type="entry name" value="OSMOPROTECTANT IMPORT ATP-BINDING PROTEIN OSMV"/>
    <property type="match status" value="1"/>
</dbReference>
<sequence>MTTLEKTINDGIANVRLEDLFAEYPYAKDFLDANGLPPADLNDTVGEYLSSMSPVFLEDIGFEREGLIERLSSFIERMRDVKEGPGFSVGKITVLGGRDKSGIPEDVVLEMNVGEIICIVGPTGSGKSRLLADIEWMAQGDTPTGRVIMIDGERPLSKWRFSLEHKLVAQLSQNMNFVMDLSVLDFVTMHAESRMISDGEEKVKTVIEQANLLAGESFSADTPITALSGGQSRALMIADTAFLSTSPIVLIDEIENAGINRKKAMDLLVGREKIVLIATHDPLLALVGSQRVVIKNGGISKIIRTTEREREQMRTLEKIDDFLLSYRERLRNGEALDDLPDDLNMRSL</sequence>
<dbReference type="InterPro" id="IPR003593">
    <property type="entry name" value="AAA+_ATPase"/>
</dbReference>
<keyword evidence="6" id="KW-0449">Lipoprotein</keyword>
<dbReference type="OrthoDB" id="9776556at2"/>
<protein>
    <submittedName>
        <fullName evidence="6">ABC-type lipoprotein export system, ATPase component</fullName>
    </submittedName>
</protein>
<dbReference type="AlphaFoldDB" id="A0A1X7KPQ8"/>
<dbReference type="Proteomes" id="UP000193355">
    <property type="component" value="Unassembled WGS sequence"/>
</dbReference>
<evidence type="ECO:0000256" key="2">
    <source>
        <dbReference type="ARBA" id="ARBA00022448"/>
    </source>
</evidence>
<evidence type="ECO:0000259" key="5">
    <source>
        <dbReference type="PROSITE" id="PS50893"/>
    </source>
</evidence>
<dbReference type="PROSITE" id="PS50893">
    <property type="entry name" value="ABC_TRANSPORTER_2"/>
    <property type="match status" value="1"/>
</dbReference>
<evidence type="ECO:0000256" key="4">
    <source>
        <dbReference type="ARBA" id="ARBA00022840"/>
    </source>
</evidence>
<dbReference type="SUPFAM" id="SSF52540">
    <property type="entry name" value="P-loop containing nucleoside triphosphate hydrolases"/>
    <property type="match status" value="1"/>
</dbReference>
<evidence type="ECO:0000256" key="3">
    <source>
        <dbReference type="ARBA" id="ARBA00022741"/>
    </source>
</evidence>
<dbReference type="EMBL" id="FXBB01000033">
    <property type="protein sequence ID" value="SMG43373.1"/>
    <property type="molecule type" value="Genomic_DNA"/>
</dbReference>